<evidence type="ECO:0000256" key="8">
    <source>
        <dbReference type="NCBIfam" id="TIGR04265"/>
    </source>
</evidence>
<evidence type="ECO:0000256" key="2">
    <source>
        <dbReference type="ARBA" id="ARBA00022475"/>
    </source>
</evidence>
<protein>
    <recommendedName>
        <fullName evidence="8">Cardiolipin synthase</fullName>
        <ecNumber evidence="8">2.7.8.-</ecNumber>
    </recommendedName>
</protein>
<comment type="caution">
    <text evidence="11">The sequence shown here is derived from an EMBL/GenBank/DDBJ whole genome shotgun (WGS) entry which is preliminary data.</text>
</comment>
<keyword evidence="4 9" id="KW-0812">Transmembrane</keyword>
<evidence type="ECO:0000313" key="11">
    <source>
        <dbReference type="EMBL" id="MEI5909049.1"/>
    </source>
</evidence>
<dbReference type="CDD" id="cd09110">
    <property type="entry name" value="PLDc_CLS_1"/>
    <property type="match status" value="1"/>
</dbReference>
<dbReference type="InterPro" id="IPR022924">
    <property type="entry name" value="Cardiolipin_synthase"/>
</dbReference>
<dbReference type="InterPro" id="IPR025202">
    <property type="entry name" value="PLD-like_dom"/>
</dbReference>
<evidence type="ECO:0000256" key="1">
    <source>
        <dbReference type="ARBA" id="ARBA00004236"/>
    </source>
</evidence>
<keyword evidence="2" id="KW-1003">Cell membrane</keyword>
<dbReference type="EC" id="2.7.8.-" evidence="8"/>
<reference evidence="11 12" key="1">
    <citation type="journal article" date="2018" name="J. Microbiol.">
        <title>Bacillus spongiae sp. nov., isolated from sponge of Jeju Island.</title>
        <authorList>
            <person name="Lee G.E."/>
            <person name="Im W.T."/>
            <person name="Park J.S."/>
        </authorList>
    </citation>
    <scope>NUCLEOTIDE SEQUENCE [LARGE SCALE GENOMIC DNA]</scope>
    <source>
        <strain evidence="11 12">135PIL107-10</strain>
    </source>
</reference>
<dbReference type="InterPro" id="IPR001736">
    <property type="entry name" value="PLipase_D/transphosphatidylase"/>
</dbReference>
<proteinExistence type="predicted"/>
<evidence type="ECO:0000256" key="4">
    <source>
        <dbReference type="ARBA" id="ARBA00022692"/>
    </source>
</evidence>
<accession>A0ABU8HIY6</accession>
<dbReference type="EMBL" id="JBBAXC010000019">
    <property type="protein sequence ID" value="MEI5909049.1"/>
    <property type="molecule type" value="Genomic_DNA"/>
</dbReference>
<dbReference type="SUPFAM" id="SSF56024">
    <property type="entry name" value="Phospholipase D/nuclease"/>
    <property type="match status" value="2"/>
</dbReference>
<keyword evidence="5" id="KW-0677">Repeat</keyword>
<feature type="transmembrane region" description="Helical" evidence="9">
    <location>
        <begin position="6"/>
        <end position="28"/>
    </location>
</feature>
<sequence length="397" mass="46086">MWWVLILFILLILGIWIIVDFSLGKYFYEKNKKKRTYSKRKSNIQFFASGPELFKQMLADFEQANKSIHTLFFIVENDSFSQEFFNLLEKKASEGVTVRLMMDRLGSYKIKRNIIDRLKSKGVQVQFSLTPKLPFLLFSIQKRNHRKITVIDGEISYIGGFNVGKEYIDEGKEKLCPWRDYHLRITGEGTKDLQTEFLIDWGNTALFQDSSLFPPLNKGASTHQLFPSEGVNIEIFYKNLIENAQHTLIIGSPYFIPSKVLEEALYSALNRGVKLSILVPYEPDHPLVKEASFRFFRKLLPLGAQVHQYKNGFFHGKVIIVDHIIADLGTVNFDKRSFFINLEMMNLVFDPTVISTVMKTVEIDMKKSHLLTLDELKHVGLWIRFKEQIAHIMSDLL</sequence>
<evidence type="ECO:0000259" key="10">
    <source>
        <dbReference type="PROSITE" id="PS50035"/>
    </source>
</evidence>
<dbReference type="RefSeq" id="WP_336588495.1">
    <property type="nucleotide sequence ID" value="NZ_JBBAXC010000019.1"/>
</dbReference>
<keyword evidence="3" id="KW-0808">Transferase</keyword>
<dbReference type="NCBIfam" id="TIGR04265">
    <property type="entry name" value="bac_cardiolipin"/>
    <property type="match status" value="1"/>
</dbReference>
<evidence type="ECO:0000256" key="6">
    <source>
        <dbReference type="ARBA" id="ARBA00022989"/>
    </source>
</evidence>
<feature type="domain" description="PLD phosphodiesterase" evidence="10">
    <location>
        <begin position="140"/>
        <end position="167"/>
    </location>
</feature>
<name>A0ABU8HIY6_9BACI</name>
<dbReference type="SMART" id="SM00155">
    <property type="entry name" value="PLDc"/>
    <property type="match status" value="2"/>
</dbReference>
<evidence type="ECO:0000313" key="12">
    <source>
        <dbReference type="Proteomes" id="UP001312865"/>
    </source>
</evidence>
<keyword evidence="12" id="KW-1185">Reference proteome</keyword>
<dbReference type="Gene3D" id="3.30.870.10">
    <property type="entry name" value="Endonuclease Chain A"/>
    <property type="match status" value="2"/>
</dbReference>
<dbReference type="Proteomes" id="UP001312865">
    <property type="component" value="Unassembled WGS sequence"/>
</dbReference>
<keyword evidence="6 9" id="KW-1133">Transmembrane helix</keyword>
<dbReference type="PROSITE" id="PS50035">
    <property type="entry name" value="PLD"/>
    <property type="match status" value="2"/>
</dbReference>
<dbReference type="PANTHER" id="PTHR21248:SF7">
    <property type="entry name" value="MINOR CARDIOLIPIN SYNTHASE CLSB"/>
    <property type="match status" value="1"/>
</dbReference>
<evidence type="ECO:0000256" key="7">
    <source>
        <dbReference type="ARBA" id="ARBA00023136"/>
    </source>
</evidence>
<feature type="domain" description="PLD phosphodiesterase" evidence="10">
    <location>
        <begin position="310"/>
        <end position="337"/>
    </location>
</feature>
<evidence type="ECO:0000256" key="9">
    <source>
        <dbReference type="SAM" id="Phobius"/>
    </source>
</evidence>
<dbReference type="PANTHER" id="PTHR21248">
    <property type="entry name" value="CARDIOLIPIN SYNTHASE"/>
    <property type="match status" value="1"/>
</dbReference>
<dbReference type="CDD" id="cd09112">
    <property type="entry name" value="PLDc_CLS_2"/>
    <property type="match status" value="1"/>
</dbReference>
<evidence type="ECO:0000256" key="5">
    <source>
        <dbReference type="ARBA" id="ARBA00022737"/>
    </source>
</evidence>
<gene>
    <name evidence="11" type="primary">cls</name>
    <name evidence="11" type="ORF">WAK64_18525</name>
</gene>
<keyword evidence="7 9" id="KW-0472">Membrane</keyword>
<evidence type="ECO:0000256" key="3">
    <source>
        <dbReference type="ARBA" id="ARBA00022679"/>
    </source>
</evidence>
<dbReference type="PIRSF" id="PIRSF000850">
    <property type="entry name" value="Phospholipase_D_PSS"/>
    <property type="match status" value="1"/>
</dbReference>
<dbReference type="Pfam" id="PF13091">
    <property type="entry name" value="PLDc_2"/>
    <property type="match status" value="2"/>
</dbReference>
<organism evidence="11 12">
    <name type="scientific">Bacillus spongiae</name>
    <dbReference type="NCBI Taxonomy" id="2683610"/>
    <lineage>
        <taxon>Bacteria</taxon>
        <taxon>Bacillati</taxon>
        <taxon>Bacillota</taxon>
        <taxon>Bacilli</taxon>
        <taxon>Bacillales</taxon>
        <taxon>Bacillaceae</taxon>
        <taxon>Bacillus</taxon>
    </lineage>
</organism>
<comment type="subcellular location">
    <subcellularLocation>
        <location evidence="1">Cell membrane</location>
    </subcellularLocation>
</comment>